<dbReference type="Gramene" id="ERN16174">
    <property type="protein sequence ID" value="ERN16174"/>
    <property type="gene ID" value="AMTR_s00030p00232790"/>
</dbReference>
<name>U5D172_AMBTC</name>
<accession>U5D172</accession>
<evidence type="ECO:0000313" key="1">
    <source>
        <dbReference type="EMBL" id="ERN16174.1"/>
    </source>
</evidence>
<proteinExistence type="predicted"/>
<gene>
    <name evidence="1" type="ORF">AMTR_s00030p00232790</name>
</gene>
<dbReference type="AlphaFoldDB" id="U5D172"/>
<dbReference type="Proteomes" id="UP000017836">
    <property type="component" value="Unassembled WGS sequence"/>
</dbReference>
<sequence>MFDVIGNGTGDIPTAFKSCFGHMPYSSDYGLVLMNQSQIEAIPTDAGGIWSAARHQLARRLASGTGTATRLLIIWKLKGGLDLSVAWSGVGTTGNGARILVFQASCSVTKVTSVFCLRTFSRALVAVGATSELSLRKCFRIRWF</sequence>
<protein>
    <submittedName>
        <fullName evidence="1">Uncharacterized protein</fullName>
    </submittedName>
</protein>
<evidence type="ECO:0000313" key="2">
    <source>
        <dbReference type="Proteomes" id="UP000017836"/>
    </source>
</evidence>
<keyword evidence="2" id="KW-1185">Reference proteome</keyword>
<organism evidence="1 2">
    <name type="scientific">Amborella trichopoda</name>
    <dbReference type="NCBI Taxonomy" id="13333"/>
    <lineage>
        <taxon>Eukaryota</taxon>
        <taxon>Viridiplantae</taxon>
        <taxon>Streptophyta</taxon>
        <taxon>Embryophyta</taxon>
        <taxon>Tracheophyta</taxon>
        <taxon>Spermatophyta</taxon>
        <taxon>Magnoliopsida</taxon>
        <taxon>Amborellales</taxon>
        <taxon>Amborellaceae</taxon>
        <taxon>Amborella</taxon>
    </lineage>
</organism>
<dbReference type="HOGENOM" id="CLU_143093_0_0_1"/>
<reference evidence="2" key="1">
    <citation type="journal article" date="2013" name="Science">
        <title>The Amborella genome and the evolution of flowering plants.</title>
        <authorList>
            <consortium name="Amborella Genome Project"/>
        </authorList>
    </citation>
    <scope>NUCLEOTIDE SEQUENCE [LARGE SCALE GENOMIC DNA]</scope>
</reference>
<dbReference type="EMBL" id="KI392485">
    <property type="protein sequence ID" value="ERN16174.1"/>
    <property type="molecule type" value="Genomic_DNA"/>
</dbReference>